<evidence type="ECO:0000256" key="3">
    <source>
        <dbReference type="ARBA" id="ARBA00022898"/>
    </source>
</evidence>
<gene>
    <name evidence="4" type="ORF">GA_TR2045_c0_g1_i1_g.6693</name>
</gene>
<comment type="cofactor">
    <cofactor evidence="1">
        <name>pyridoxal 5'-phosphate</name>
        <dbReference type="ChEBI" id="CHEBI:597326"/>
    </cofactor>
</comment>
<dbReference type="InterPro" id="IPR036052">
    <property type="entry name" value="TrpB-like_PALP_sf"/>
</dbReference>
<dbReference type="SUPFAM" id="SSF53686">
    <property type="entry name" value="Tryptophan synthase beta subunit-like PLP-dependent enzymes"/>
    <property type="match status" value="1"/>
</dbReference>
<dbReference type="GO" id="GO:0019148">
    <property type="term" value="F:D-cysteine desulfhydrase activity"/>
    <property type="evidence" value="ECO:0007669"/>
    <property type="project" value="TreeGrafter"/>
</dbReference>
<name>A0A1J3D9Q0_NOCCA</name>
<dbReference type="EMBL" id="GEVI01018948">
    <property type="protein sequence ID" value="JAU13372.1"/>
    <property type="molecule type" value="Transcribed_RNA"/>
</dbReference>
<proteinExistence type="inferred from homology"/>
<dbReference type="FunFam" id="3.40.50.1100:FF:000050">
    <property type="entry name" value="D-cysteine desulfhydrase 2, mitochondrial"/>
    <property type="match status" value="1"/>
</dbReference>
<keyword evidence="3" id="KW-0663">Pyridoxal phosphate</keyword>
<comment type="similarity">
    <text evidence="2">Belongs to the ACC deaminase/D-cysteine desulfhydrase family.</text>
</comment>
<dbReference type="InterPro" id="IPR027278">
    <property type="entry name" value="ACCD_DCysDesulf"/>
</dbReference>
<reference evidence="4" key="1">
    <citation type="submission" date="2016-07" db="EMBL/GenBank/DDBJ databases">
        <title>De novo transcriptome assembly of four accessions of the metal hyperaccumulator plant Noccaea caerulescens.</title>
        <authorList>
            <person name="Blande D."/>
            <person name="Halimaa P."/>
            <person name="Tervahauta A.I."/>
            <person name="Aarts M.G."/>
            <person name="Karenlampi S.O."/>
        </authorList>
    </citation>
    <scope>NUCLEOTIDE SEQUENCE</scope>
</reference>
<dbReference type="AlphaFoldDB" id="A0A1J3D9Q0"/>
<dbReference type="PANTHER" id="PTHR43780:SF7">
    <property type="entry name" value="D-CYSTEINE DESULFHYDRASE 2, MITOCHONDRIAL"/>
    <property type="match status" value="1"/>
</dbReference>
<evidence type="ECO:0000313" key="4">
    <source>
        <dbReference type="EMBL" id="JAU13372.1"/>
    </source>
</evidence>
<evidence type="ECO:0000256" key="2">
    <source>
        <dbReference type="ARBA" id="ARBA00008639"/>
    </source>
</evidence>
<sequence>MKVQRSAIFAVNGKSNLHQFHSSQKRIPISELDSVSKLLDRKWGLQSPSTPIQKISFSSAKGTCKEQGIDKFSFSNNTRPHLGDEVSSKGKQGSSFYILRDDLLHPLVNGNKARKLDALLPLVEDHKVTDLVTCGGCQSAHTAAVAVSCAERGVRSHLLLRGEQPEILTGYNLVSTMYGDVQYIPRTRYANREEMLRTHADFVAGEDGSVLWAKDIIEAMDDAKKDDLSTSQTSPRKVLVLSEGAGDALALLGMFRLVKYLSQEHLLGKKRPIKFVVDAGTGTTAVGLGVAAMSLGLGFVHQDLSILFVFVTYNSSQASMGDQRSDAS</sequence>
<accession>A0A1J3D9Q0</accession>
<organism evidence="4">
    <name type="scientific">Noccaea caerulescens</name>
    <name type="common">Alpine penny-cress</name>
    <name type="synonym">Thlaspi caerulescens</name>
    <dbReference type="NCBI Taxonomy" id="107243"/>
    <lineage>
        <taxon>Eukaryota</taxon>
        <taxon>Viridiplantae</taxon>
        <taxon>Streptophyta</taxon>
        <taxon>Embryophyta</taxon>
        <taxon>Tracheophyta</taxon>
        <taxon>Spermatophyta</taxon>
        <taxon>Magnoliopsida</taxon>
        <taxon>eudicotyledons</taxon>
        <taxon>Gunneridae</taxon>
        <taxon>Pentapetalae</taxon>
        <taxon>rosids</taxon>
        <taxon>malvids</taxon>
        <taxon>Brassicales</taxon>
        <taxon>Brassicaceae</taxon>
        <taxon>Coluteocarpeae</taxon>
        <taxon>Noccaea</taxon>
    </lineage>
</organism>
<dbReference type="PANTHER" id="PTHR43780">
    <property type="entry name" value="1-AMINOCYCLOPROPANE-1-CARBOXYLATE DEAMINASE-RELATED"/>
    <property type="match status" value="1"/>
</dbReference>
<protein>
    <submittedName>
        <fullName evidence="4">D-cysteine desulfhydrase 2, mitochondrial</fullName>
    </submittedName>
</protein>
<dbReference type="Gene3D" id="3.40.50.1100">
    <property type="match status" value="2"/>
</dbReference>
<evidence type="ECO:0000256" key="1">
    <source>
        <dbReference type="ARBA" id="ARBA00001933"/>
    </source>
</evidence>